<protein>
    <submittedName>
        <fullName evidence="2">Uncharacterized protein</fullName>
    </submittedName>
</protein>
<evidence type="ECO:0000313" key="2">
    <source>
        <dbReference type="WBParaSite" id="nRc.2.0.1.t02332-RA"/>
    </source>
</evidence>
<dbReference type="AlphaFoldDB" id="A0A915HLW3"/>
<dbReference type="Proteomes" id="UP000887565">
    <property type="component" value="Unplaced"/>
</dbReference>
<organism evidence="1 2">
    <name type="scientific">Romanomermis culicivorax</name>
    <name type="common">Nematode worm</name>
    <dbReference type="NCBI Taxonomy" id="13658"/>
    <lineage>
        <taxon>Eukaryota</taxon>
        <taxon>Metazoa</taxon>
        <taxon>Ecdysozoa</taxon>
        <taxon>Nematoda</taxon>
        <taxon>Enoplea</taxon>
        <taxon>Dorylaimia</taxon>
        <taxon>Mermithida</taxon>
        <taxon>Mermithoidea</taxon>
        <taxon>Mermithidae</taxon>
        <taxon>Romanomermis</taxon>
    </lineage>
</organism>
<dbReference type="WBParaSite" id="nRc.2.0.1.t02332-RA">
    <property type="protein sequence ID" value="nRc.2.0.1.t02332-RA"/>
    <property type="gene ID" value="nRc.2.0.1.g02332"/>
</dbReference>
<proteinExistence type="predicted"/>
<keyword evidence="1" id="KW-1185">Reference proteome</keyword>
<accession>A0A915HLW3</accession>
<reference evidence="2" key="1">
    <citation type="submission" date="2022-11" db="UniProtKB">
        <authorList>
            <consortium name="WormBaseParasite"/>
        </authorList>
    </citation>
    <scope>IDENTIFICATION</scope>
</reference>
<evidence type="ECO:0000313" key="1">
    <source>
        <dbReference type="Proteomes" id="UP000887565"/>
    </source>
</evidence>
<sequence length="89" mass="9921">MAMNLVLKKDRGSDSETILTDCNFENLGGECVSKIFDIKSCGTSLFLIRDSSIKQIFVPINESKSRYFFNISDQKSSTSLEWVGARSAT</sequence>
<name>A0A915HLW3_ROMCU</name>